<dbReference type="SUPFAM" id="SSF53474">
    <property type="entry name" value="alpha/beta-Hydrolases"/>
    <property type="match status" value="1"/>
</dbReference>
<proteinExistence type="predicted"/>
<dbReference type="InterPro" id="IPR029058">
    <property type="entry name" value="AB_hydrolase_fold"/>
</dbReference>
<evidence type="ECO:0000256" key="1">
    <source>
        <dbReference type="ARBA" id="ARBA00022729"/>
    </source>
</evidence>
<dbReference type="PANTHER" id="PTHR43037">
    <property type="entry name" value="UNNAMED PRODUCT-RELATED"/>
    <property type="match status" value="1"/>
</dbReference>
<evidence type="ECO:0000313" key="4">
    <source>
        <dbReference type="EMBL" id="TFK42788.1"/>
    </source>
</evidence>
<gene>
    <name evidence="4" type="ORF">BDQ12DRAFT_293178</name>
</gene>
<name>A0A5C3MFZ1_9AGAR</name>
<keyword evidence="1 2" id="KW-0732">Signal</keyword>
<reference evidence="4 5" key="1">
    <citation type="journal article" date="2019" name="Nat. Ecol. Evol.">
        <title>Megaphylogeny resolves global patterns of mushroom evolution.</title>
        <authorList>
            <person name="Varga T."/>
            <person name="Krizsan K."/>
            <person name="Foldi C."/>
            <person name="Dima B."/>
            <person name="Sanchez-Garcia M."/>
            <person name="Sanchez-Ramirez S."/>
            <person name="Szollosi G.J."/>
            <person name="Szarkandi J.G."/>
            <person name="Papp V."/>
            <person name="Albert L."/>
            <person name="Andreopoulos W."/>
            <person name="Angelini C."/>
            <person name="Antonin V."/>
            <person name="Barry K.W."/>
            <person name="Bougher N.L."/>
            <person name="Buchanan P."/>
            <person name="Buyck B."/>
            <person name="Bense V."/>
            <person name="Catcheside P."/>
            <person name="Chovatia M."/>
            <person name="Cooper J."/>
            <person name="Damon W."/>
            <person name="Desjardin D."/>
            <person name="Finy P."/>
            <person name="Geml J."/>
            <person name="Haridas S."/>
            <person name="Hughes K."/>
            <person name="Justo A."/>
            <person name="Karasinski D."/>
            <person name="Kautmanova I."/>
            <person name="Kiss B."/>
            <person name="Kocsube S."/>
            <person name="Kotiranta H."/>
            <person name="LaButti K.M."/>
            <person name="Lechner B.E."/>
            <person name="Liimatainen K."/>
            <person name="Lipzen A."/>
            <person name="Lukacs Z."/>
            <person name="Mihaltcheva S."/>
            <person name="Morgado L.N."/>
            <person name="Niskanen T."/>
            <person name="Noordeloos M.E."/>
            <person name="Ohm R.A."/>
            <person name="Ortiz-Santana B."/>
            <person name="Ovrebo C."/>
            <person name="Racz N."/>
            <person name="Riley R."/>
            <person name="Savchenko A."/>
            <person name="Shiryaev A."/>
            <person name="Soop K."/>
            <person name="Spirin V."/>
            <person name="Szebenyi C."/>
            <person name="Tomsovsky M."/>
            <person name="Tulloss R.E."/>
            <person name="Uehling J."/>
            <person name="Grigoriev I.V."/>
            <person name="Vagvolgyi C."/>
            <person name="Papp T."/>
            <person name="Martin F.M."/>
            <person name="Miettinen O."/>
            <person name="Hibbett D.S."/>
            <person name="Nagy L.G."/>
        </authorList>
    </citation>
    <scope>NUCLEOTIDE SEQUENCE [LARGE SCALE GENOMIC DNA]</scope>
    <source>
        <strain evidence="4 5">CBS 166.37</strain>
    </source>
</reference>
<keyword evidence="5" id="KW-1185">Reference proteome</keyword>
<feature type="signal peptide" evidence="2">
    <location>
        <begin position="1"/>
        <end position="20"/>
    </location>
</feature>
<accession>A0A5C3MFZ1</accession>
<dbReference type="OrthoDB" id="449091at2759"/>
<feature type="domain" description="AB hydrolase-1" evidence="3">
    <location>
        <begin position="397"/>
        <end position="503"/>
    </location>
</feature>
<dbReference type="InterPro" id="IPR000073">
    <property type="entry name" value="AB_hydrolase_1"/>
</dbReference>
<protein>
    <recommendedName>
        <fullName evidence="3">AB hydrolase-1 domain-containing protein</fullName>
    </recommendedName>
</protein>
<evidence type="ECO:0000259" key="3">
    <source>
        <dbReference type="Pfam" id="PF00561"/>
    </source>
</evidence>
<dbReference type="InterPro" id="IPR050955">
    <property type="entry name" value="Plant_Biomass_Hydrol_Est"/>
</dbReference>
<dbReference type="Gene3D" id="3.40.50.1820">
    <property type="entry name" value="alpha/beta hydrolase"/>
    <property type="match status" value="1"/>
</dbReference>
<dbReference type="Pfam" id="PF00561">
    <property type="entry name" value="Abhydrolase_1"/>
    <property type="match status" value="1"/>
</dbReference>
<evidence type="ECO:0000313" key="5">
    <source>
        <dbReference type="Proteomes" id="UP000308652"/>
    </source>
</evidence>
<dbReference type="STRING" id="68775.A0A5C3MFZ1"/>
<evidence type="ECO:0000256" key="2">
    <source>
        <dbReference type="SAM" id="SignalP"/>
    </source>
</evidence>
<feature type="chain" id="PRO_5023041662" description="AB hydrolase-1 domain-containing protein" evidence="2">
    <location>
        <begin position="21"/>
        <end position="919"/>
    </location>
</feature>
<sequence>MLLGVIHALLASHISIPCMATQPESRQATFTAETRSPTQWNVELSTEWNVLGPFPIHAREQHFLSPSFPLNLSEPIDYSKTWPSAYADGGFVGWGTTNSDSSGLLHVAFPDIRWNYIRSTEGWAGLQHHAVLQGILTIYPPAGSSPELIISPPQIRVHLKQGSYFTILPFSDAQSGIIPEWYAGDIYAMERAIPRAVSLPSGPSTTSPTKYKILISGDYEIRLFGDPRARNSEIPVQEITVTAEVDSIYEDIIHEPAQDIVCDFIDGYAFGDSIGVGIRVTSGWWTVTKVSYKSDKVHKVIRLGLVRGTRIAPSQLRVIPITISQDGPYQHLVIEMEITLSSNEHSKVILISIPIKHYQTNMIPGPGTFKASYLFAESMPTVFLATPPLDKYIEPRPPILALHGAGVDIIGQPFWADALPRNKGRWIIMPTGRTSWGLDWHGPSAAEAWASVDALETMLSTHNRWNFPTLKSNTPVVVIGHSNGGQGAWYLASRFPDRVLGVVPAAGYIKSQSYVPLILSRAAHFSDPALRSVLESSLTPDDNDVHLSNLADIPVLAVHGGIDGNVPVWHSRELVGIVKTWASHANITLREDVGKNHWYPSVFDNPAVQAFLNDLPDHHQRPPKFTITVSEPQISGSLFGFSIVNLNVPGRISRLHIEIVGDLINIITSNVQTFSLALEYYDTTSLRFTVDGAPISMSTEVKDTEKALFFRDHQRTWQIVLHPTVSIQPPSRLQSILTSDGPIVLVVSDETQPREMSMALRIAHDLHLYHRLDAEILRKQEYADITPEDNSRVHRGNVVIIGTFSSPLVQRVLREGRTPFVSQHSRMLLNGLPYDYTKHATLFLHPHPTQVTAKILLLLYDDIPSLERGGRLFPIRTGVCVPAWLSIGPSADRIGAAGVNGAGVWGTNWSWSEISSWMP</sequence>
<dbReference type="Proteomes" id="UP000308652">
    <property type="component" value="Unassembled WGS sequence"/>
</dbReference>
<dbReference type="EMBL" id="ML213592">
    <property type="protein sequence ID" value="TFK42788.1"/>
    <property type="molecule type" value="Genomic_DNA"/>
</dbReference>
<dbReference type="AlphaFoldDB" id="A0A5C3MFZ1"/>
<organism evidence="4 5">
    <name type="scientific">Crucibulum laeve</name>
    <dbReference type="NCBI Taxonomy" id="68775"/>
    <lineage>
        <taxon>Eukaryota</taxon>
        <taxon>Fungi</taxon>
        <taxon>Dikarya</taxon>
        <taxon>Basidiomycota</taxon>
        <taxon>Agaricomycotina</taxon>
        <taxon>Agaricomycetes</taxon>
        <taxon>Agaricomycetidae</taxon>
        <taxon>Agaricales</taxon>
        <taxon>Agaricineae</taxon>
        <taxon>Nidulariaceae</taxon>
        <taxon>Crucibulum</taxon>
    </lineage>
</organism>
<dbReference type="PANTHER" id="PTHR43037:SF4">
    <property type="entry name" value="PEPTIDASE S9 PROLYL OLIGOPEPTIDASE CATALYTIC DOMAIN-CONTAINING PROTEIN"/>
    <property type="match status" value="1"/>
</dbReference>